<dbReference type="Proteomes" id="UP000661894">
    <property type="component" value="Unassembled WGS sequence"/>
</dbReference>
<accession>A0ABR8Z3E0</accession>
<dbReference type="InterPro" id="IPR018958">
    <property type="entry name" value="Knr4/Smi1-like_dom"/>
</dbReference>
<proteinExistence type="predicted"/>
<feature type="domain" description="Knr4/Smi1-like" evidence="2">
    <location>
        <begin position="25"/>
        <end position="144"/>
    </location>
</feature>
<dbReference type="InterPro" id="IPR037883">
    <property type="entry name" value="Knr4/Smi1-like_sf"/>
</dbReference>
<keyword evidence="4" id="KW-1185">Reference proteome</keyword>
<dbReference type="Pfam" id="PF09346">
    <property type="entry name" value="SMI1_KNR4"/>
    <property type="match status" value="1"/>
</dbReference>
<protein>
    <recommendedName>
        <fullName evidence="2">Knr4/Smi1-like domain-containing protein</fullName>
    </recommendedName>
</protein>
<sequence>MTTPDTARVLRAWRAAGAHVDLGPPAEEAEIARAESSPGLSLPREVRELYGACNGMSFASGDLVLHPLTGPGGEGVTTASRQLRERDWPVPEELVVLGHTGGEEVLGVWVVPEARRSLVVLMGSPSEEPGLAVLGTSLGGFLAAWSAYVLPLGDPGDDPAVADCLAELGAPAPETTPDDEEHVLRLLAWASPDLPDPRPDPYERPLSPVELTRLAQQA</sequence>
<dbReference type="SUPFAM" id="SSF160631">
    <property type="entry name" value="SMI1/KNR4-like"/>
    <property type="match status" value="1"/>
</dbReference>
<dbReference type="Gene3D" id="3.40.1580.10">
    <property type="entry name" value="SMI1/KNR4-like"/>
    <property type="match status" value="1"/>
</dbReference>
<name>A0ABR8Z3E0_9MICO</name>
<evidence type="ECO:0000256" key="1">
    <source>
        <dbReference type="SAM" id="MobiDB-lite"/>
    </source>
</evidence>
<dbReference type="EMBL" id="JACSPO010000006">
    <property type="protein sequence ID" value="MBD8062858.1"/>
    <property type="molecule type" value="Genomic_DNA"/>
</dbReference>
<dbReference type="RefSeq" id="WP_251839965.1">
    <property type="nucleotide sequence ID" value="NZ_JACSPO010000006.1"/>
</dbReference>
<comment type="caution">
    <text evidence="3">The sequence shown here is derived from an EMBL/GenBank/DDBJ whole genome shotgun (WGS) entry which is preliminary data.</text>
</comment>
<evidence type="ECO:0000313" key="4">
    <source>
        <dbReference type="Proteomes" id="UP000661894"/>
    </source>
</evidence>
<reference evidence="3 4" key="1">
    <citation type="submission" date="2020-08" db="EMBL/GenBank/DDBJ databases">
        <title>A Genomic Blueprint of the Chicken Gut Microbiome.</title>
        <authorList>
            <person name="Gilroy R."/>
            <person name="Ravi A."/>
            <person name="Getino M."/>
            <person name="Pursley I."/>
            <person name="Horton D.L."/>
            <person name="Alikhan N.-F."/>
            <person name="Baker D."/>
            <person name="Gharbi K."/>
            <person name="Hall N."/>
            <person name="Watson M."/>
            <person name="Adriaenssens E.M."/>
            <person name="Foster-Nyarko E."/>
            <person name="Jarju S."/>
            <person name="Secka A."/>
            <person name="Antonio M."/>
            <person name="Oren A."/>
            <person name="Chaudhuri R."/>
            <person name="La Ragione R.M."/>
            <person name="Hildebrand F."/>
            <person name="Pallen M.J."/>
        </authorList>
    </citation>
    <scope>NUCLEOTIDE SEQUENCE [LARGE SCALE GENOMIC DNA]</scope>
    <source>
        <strain evidence="3 4">Sa1BUA1</strain>
    </source>
</reference>
<organism evidence="3 4">
    <name type="scientific">Oceanitalea stevensii</name>
    <dbReference type="NCBI Taxonomy" id="2763072"/>
    <lineage>
        <taxon>Bacteria</taxon>
        <taxon>Bacillati</taxon>
        <taxon>Actinomycetota</taxon>
        <taxon>Actinomycetes</taxon>
        <taxon>Micrococcales</taxon>
        <taxon>Bogoriellaceae</taxon>
        <taxon>Georgenia</taxon>
    </lineage>
</organism>
<gene>
    <name evidence="3" type="ORF">H9624_11065</name>
</gene>
<evidence type="ECO:0000259" key="2">
    <source>
        <dbReference type="SMART" id="SM00860"/>
    </source>
</evidence>
<feature type="region of interest" description="Disordered" evidence="1">
    <location>
        <begin position="191"/>
        <end position="218"/>
    </location>
</feature>
<evidence type="ECO:0000313" key="3">
    <source>
        <dbReference type="EMBL" id="MBD8062858.1"/>
    </source>
</evidence>
<dbReference type="SMART" id="SM00860">
    <property type="entry name" value="SMI1_KNR4"/>
    <property type="match status" value="1"/>
</dbReference>